<dbReference type="GO" id="GO:0031640">
    <property type="term" value="P:killing of cells of another organism"/>
    <property type="evidence" value="ECO:0007669"/>
    <property type="project" value="UniProtKB-KW"/>
</dbReference>
<dbReference type="InterPro" id="IPR003996">
    <property type="entry name" value="RTX_toxin-activating_protC_bac"/>
</dbReference>
<dbReference type="GO" id="GO:0009404">
    <property type="term" value="P:toxin metabolic process"/>
    <property type="evidence" value="ECO:0007669"/>
    <property type="project" value="UniProtKB-UniRule"/>
</dbReference>
<keyword evidence="4" id="KW-1185">Reference proteome</keyword>
<dbReference type="GO" id="GO:0005737">
    <property type="term" value="C:cytoplasm"/>
    <property type="evidence" value="ECO:0007669"/>
    <property type="project" value="UniProtKB-SubCell"/>
</dbReference>
<dbReference type="Pfam" id="PF02794">
    <property type="entry name" value="HlyC"/>
    <property type="match status" value="1"/>
</dbReference>
<evidence type="ECO:0000256" key="1">
    <source>
        <dbReference type="ARBA" id="ARBA00005686"/>
    </source>
</evidence>
<keyword evidence="2" id="KW-0012">Acyltransferase</keyword>
<reference evidence="3" key="1">
    <citation type="submission" date="2022-08" db="EMBL/GenBank/DDBJ databases">
        <authorList>
            <person name="Vandamme P."/>
            <person name="Hettiarachchi A."/>
            <person name="Peeters C."/>
            <person name="Cnockaert M."/>
            <person name="Carlier A."/>
        </authorList>
    </citation>
    <scope>NUCLEOTIDE SEQUENCE</scope>
    <source>
        <strain evidence="3">LMG 31809</strain>
    </source>
</reference>
<reference evidence="3" key="2">
    <citation type="journal article" date="2023" name="Syst. Appl. Microbiol.">
        <title>Govania unica gen. nov., sp. nov., a rare biosphere bacterium that represents a novel family in the class Alphaproteobacteria.</title>
        <authorList>
            <person name="Vandamme P."/>
            <person name="Peeters C."/>
            <person name="Hettiarachchi A."/>
            <person name="Cnockaert M."/>
            <person name="Carlier A."/>
        </authorList>
    </citation>
    <scope>NUCLEOTIDE SEQUENCE</scope>
    <source>
        <strain evidence="3">LMG 31809</strain>
    </source>
</reference>
<evidence type="ECO:0000313" key="3">
    <source>
        <dbReference type="EMBL" id="MDA5193674.1"/>
    </source>
</evidence>
<protein>
    <recommendedName>
        <fullName evidence="2">RTX toxin-activating lysine-acyltransferase</fullName>
        <ecNumber evidence="2">2.3.1.-</ecNumber>
    </recommendedName>
</protein>
<name>A0A9X3TY42_9PROT</name>
<keyword evidence="2" id="KW-0808">Transferase</keyword>
<dbReference type="RefSeq" id="WP_274943372.1">
    <property type="nucleotide sequence ID" value="NZ_JANWOI010000002.1"/>
</dbReference>
<gene>
    <name evidence="3" type="ORF">NYP16_06865</name>
</gene>
<dbReference type="EC" id="2.3.1.-" evidence="2"/>
<comment type="similarity">
    <text evidence="1 2">Belongs to the RTX toxin acyltransferase family.</text>
</comment>
<sequence>MTANNPTVSHVFGELTWLLTQSPLHRHLKLADLEWLIMPPLLHRQFYVFRDGDKTIGVALWAKLSDAAQDKLNKPLLEAENRLTPDDWVSGENVWLIDLVAPFATPENRHREIMVADLISGPLKGQQFRLHKTDPQTGKREVVTVEADAGEKLKAVIEKAAAGLKDDKVH</sequence>
<comment type="function">
    <text evidence="2">Involved in fatty acylation of protoxin at internal lysine residues, thereby converting it to the active toxin.</text>
</comment>
<dbReference type="EMBL" id="JANWOI010000002">
    <property type="protein sequence ID" value="MDA5193674.1"/>
    <property type="molecule type" value="Genomic_DNA"/>
</dbReference>
<dbReference type="Proteomes" id="UP001141619">
    <property type="component" value="Unassembled WGS sequence"/>
</dbReference>
<dbReference type="GO" id="GO:0016746">
    <property type="term" value="F:acyltransferase activity"/>
    <property type="evidence" value="ECO:0007669"/>
    <property type="project" value="UniProtKB-UniRule"/>
</dbReference>
<dbReference type="AlphaFoldDB" id="A0A9X3TY42"/>
<keyword evidence="2" id="KW-0204">Cytolysis</keyword>
<evidence type="ECO:0000313" key="4">
    <source>
        <dbReference type="Proteomes" id="UP001141619"/>
    </source>
</evidence>
<keyword evidence="2" id="KW-0963">Cytoplasm</keyword>
<dbReference type="PRINTS" id="PR01489">
    <property type="entry name" value="RTXTOXINC"/>
</dbReference>
<accession>A0A9X3TY42</accession>
<comment type="caution">
    <text evidence="3">The sequence shown here is derived from an EMBL/GenBank/DDBJ whole genome shotgun (WGS) entry which is preliminary data.</text>
</comment>
<organism evidence="3 4">
    <name type="scientific">Govanella unica</name>
    <dbReference type="NCBI Taxonomy" id="2975056"/>
    <lineage>
        <taxon>Bacteria</taxon>
        <taxon>Pseudomonadati</taxon>
        <taxon>Pseudomonadota</taxon>
        <taxon>Alphaproteobacteria</taxon>
        <taxon>Emcibacterales</taxon>
        <taxon>Govanellaceae</taxon>
        <taxon>Govanella</taxon>
    </lineage>
</organism>
<proteinExistence type="inferred from homology"/>
<comment type="subcellular location">
    <subcellularLocation>
        <location evidence="2">Cytoplasm</location>
    </subcellularLocation>
</comment>
<evidence type="ECO:0000256" key="2">
    <source>
        <dbReference type="RuleBase" id="RU368102"/>
    </source>
</evidence>